<dbReference type="PANTHER" id="PTHR46411:SF2">
    <property type="entry name" value="AAA+ ATPASE DOMAIN-CONTAINING PROTEIN"/>
    <property type="match status" value="1"/>
</dbReference>
<dbReference type="AlphaFoldDB" id="A0A1L9N3X3"/>
<proteinExistence type="predicted"/>
<dbReference type="Gene3D" id="3.40.50.300">
    <property type="entry name" value="P-loop containing nucleotide triphosphate hydrolases"/>
    <property type="match status" value="1"/>
</dbReference>
<dbReference type="PANTHER" id="PTHR46411">
    <property type="entry name" value="FAMILY ATPASE, PUTATIVE-RELATED"/>
    <property type="match status" value="1"/>
</dbReference>
<organism evidence="1 2">
    <name type="scientific">Aspergillus tubingensis (strain CBS 134.48)</name>
    <dbReference type="NCBI Taxonomy" id="767770"/>
    <lineage>
        <taxon>Eukaryota</taxon>
        <taxon>Fungi</taxon>
        <taxon>Dikarya</taxon>
        <taxon>Ascomycota</taxon>
        <taxon>Pezizomycotina</taxon>
        <taxon>Eurotiomycetes</taxon>
        <taxon>Eurotiomycetidae</taxon>
        <taxon>Eurotiales</taxon>
        <taxon>Aspergillaceae</taxon>
        <taxon>Aspergillus</taxon>
        <taxon>Aspergillus subgen. Circumdati</taxon>
    </lineage>
</organism>
<keyword evidence="2" id="KW-1185">Reference proteome</keyword>
<protein>
    <recommendedName>
        <fullName evidence="3">ATPase AAA-type core domain-containing protein</fullName>
    </recommendedName>
</protein>
<gene>
    <name evidence="1" type="ORF">ASPTUDRAFT_635088</name>
</gene>
<evidence type="ECO:0008006" key="3">
    <source>
        <dbReference type="Google" id="ProtNLM"/>
    </source>
</evidence>
<dbReference type="STRING" id="767770.A0A1L9N3X3"/>
<sequence length="149" mass="17259">MENKDRGQRGPQCECQIRQVGPWQLHRFKSRRREIPLRGIPQKTHKIASTKLHRGKAFASKTCGDLGLEVSEGKRSLKEIFHVAPLWDCILLLDEADFFTSQRSHQDLQRNTFLTTNRVDNADEAFKSRVHISLYYPPLSLGQIREFGK</sequence>
<dbReference type="SUPFAM" id="SSF52540">
    <property type="entry name" value="P-loop containing nucleoside triphosphate hydrolases"/>
    <property type="match status" value="1"/>
</dbReference>
<dbReference type="Proteomes" id="UP000184304">
    <property type="component" value="Unassembled WGS sequence"/>
</dbReference>
<accession>A0A1L9N3X3</accession>
<dbReference type="InterPro" id="IPR027417">
    <property type="entry name" value="P-loop_NTPase"/>
</dbReference>
<reference evidence="2" key="1">
    <citation type="journal article" date="2017" name="Genome Biol.">
        <title>Comparative genomics reveals high biological diversity and specific adaptations in the industrially and medically important fungal genus Aspergillus.</title>
        <authorList>
            <person name="de Vries R.P."/>
            <person name="Riley R."/>
            <person name="Wiebenga A."/>
            <person name="Aguilar-Osorio G."/>
            <person name="Amillis S."/>
            <person name="Uchima C.A."/>
            <person name="Anderluh G."/>
            <person name="Asadollahi M."/>
            <person name="Askin M."/>
            <person name="Barry K."/>
            <person name="Battaglia E."/>
            <person name="Bayram O."/>
            <person name="Benocci T."/>
            <person name="Braus-Stromeyer S.A."/>
            <person name="Caldana C."/>
            <person name="Canovas D."/>
            <person name="Cerqueira G.C."/>
            <person name="Chen F."/>
            <person name="Chen W."/>
            <person name="Choi C."/>
            <person name="Clum A."/>
            <person name="Dos Santos R.A."/>
            <person name="Damasio A.R."/>
            <person name="Diallinas G."/>
            <person name="Emri T."/>
            <person name="Fekete E."/>
            <person name="Flipphi M."/>
            <person name="Freyberg S."/>
            <person name="Gallo A."/>
            <person name="Gournas C."/>
            <person name="Habgood R."/>
            <person name="Hainaut M."/>
            <person name="Harispe M.L."/>
            <person name="Henrissat B."/>
            <person name="Hilden K.S."/>
            <person name="Hope R."/>
            <person name="Hossain A."/>
            <person name="Karabika E."/>
            <person name="Karaffa L."/>
            <person name="Karanyi Z."/>
            <person name="Krasevec N."/>
            <person name="Kuo A."/>
            <person name="Kusch H."/>
            <person name="LaButti K."/>
            <person name="Lagendijk E.L."/>
            <person name="Lapidus A."/>
            <person name="Levasseur A."/>
            <person name="Lindquist E."/>
            <person name="Lipzen A."/>
            <person name="Logrieco A.F."/>
            <person name="MacCabe A."/>
            <person name="Maekelae M.R."/>
            <person name="Malavazi I."/>
            <person name="Melin P."/>
            <person name="Meyer V."/>
            <person name="Mielnichuk N."/>
            <person name="Miskei M."/>
            <person name="Molnar A.P."/>
            <person name="Mule G."/>
            <person name="Ngan C.Y."/>
            <person name="Orejas M."/>
            <person name="Orosz E."/>
            <person name="Ouedraogo J.P."/>
            <person name="Overkamp K.M."/>
            <person name="Park H.-S."/>
            <person name="Perrone G."/>
            <person name="Piumi F."/>
            <person name="Punt P.J."/>
            <person name="Ram A.F."/>
            <person name="Ramon A."/>
            <person name="Rauscher S."/>
            <person name="Record E."/>
            <person name="Riano-Pachon D.M."/>
            <person name="Robert V."/>
            <person name="Roehrig J."/>
            <person name="Ruller R."/>
            <person name="Salamov A."/>
            <person name="Salih N.S."/>
            <person name="Samson R.A."/>
            <person name="Sandor E."/>
            <person name="Sanguinetti M."/>
            <person name="Schuetze T."/>
            <person name="Sepcic K."/>
            <person name="Shelest E."/>
            <person name="Sherlock G."/>
            <person name="Sophianopoulou V."/>
            <person name="Squina F.M."/>
            <person name="Sun H."/>
            <person name="Susca A."/>
            <person name="Todd R.B."/>
            <person name="Tsang A."/>
            <person name="Unkles S.E."/>
            <person name="van de Wiele N."/>
            <person name="van Rossen-Uffink D."/>
            <person name="Oliveira J.V."/>
            <person name="Vesth T.C."/>
            <person name="Visser J."/>
            <person name="Yu J.-H."/>
            <person name="Zhou M."/>
            <person name="Andersen M.R."/>
            <person name="Archer D.B."/>
            <person name="Baker S.E."/>
            <person name="Benoit I."/>
            <person name="Brakhage A.A."/>
            <person name="Braus G.H."/>
            <person name="Fischer R."/>
            <person name="Frisvad J.C."/>
            <person name="Goldman G.H."/>
            <person name="Houbraken J."/>
            <person name="Oakley B."/>
            <person name="Pocsi I."/>
            <person name="Scazzocchio C."/>
            <person name="Seiboth B."/>
            <person name="vanKuyk P.A."/>
            <person name="Wortman J."/>
            <person name="Dyer P.S."/>
            <person name="Grigoriev I.V."/>
        </authorList>
    </citation>
    <scope>NUCLEOTIDE SEQUENCE [LARGE SCALE GENOMIC DNA]</scope>
    <source>
        <strain evidence="2">CBS 134.48</strain>
    </source>
</reference>
<name>A0A1L9N3X3_ASPTC</name>
<evidence type="ECO:0000313" key="2">
    <source>
        <dbReference type="Proteomes" id="UP000184304"/>
    </source>
</evidence>
<dbReference type="VEuPathDB" id="FungiDB:ASPTUDRAFT_635088"/>
<evidence type="ECO:0000313" key="1">
    <source>
        <dbReference type="EMBL" id="OJI84013.1"/>
    </source>
</evidence>
<dbReference type="EMBL" id="KV878203">
    <property type="protein sequence ID" value="OJI84013.1"/>
    <property type="molecule type" value="Genomic_DNA"/>
</dbReference>